<name>V5FAE4_BYSSN</name>
<dbReference type="eggNOG" id="KOG0143">
    <property type="taxonomic scope" value="Eukaryota"/>
</dbReference>
<dbReference type="GO" id="GO:0044283">
    <property type="term" value="P:small molecule biosynthetic process"/>
    <property type="evidence" value="ECO:0007669"/>
    <property type="project" value="UniProtKB-ARBA"/>
</dbReference>
<comment type="similarity">
    <text evidence="1 2">Belongs to the iron/ascorbate-dependent oxidoreductase family.</text>
</comment>
<dbReference type="OrthoDB" id="288590at2759"/>
<dbReference type="SUPFAM" id="SSF51197">
    <property type="entry name" value="Clavaminate synthase-like"/>
    <property type="match status" value="1"/>
</dbReference>
<comment type="caution">
    <text evidence="4">The sequence shown here is derived from an EMBL/GenBank/DDBJ whole genome shotgun (WGS) entry which is preliminary data.</text>
</comment>
<dbReference type="InParanoid" id="V5FAE4"/>
<evidence type="ECO:0000256" key="1">
    <source>
        <dbReference type="ARBA" id="ARBA00008056"/>
    </source>
</evidence>
<reference evidence="5" key="1">
    <citation type="journal article" date="2014" name="Genome Announc.">
        <title>Draft genome sequence of the formaldehyde-resistant fungus Byssochlamys spectabilis No. 5 (anamorph Paecilomyces variotii No. 5) (NBRC109023).</title>
        <authorList>
            <person name="Oka T."/>
            <person name="Ekino K."/>
            <person name="Fukuda K."/>
            <person name="Nomura Y."/>
        </authorList>
    </citation>
    <scope>NUCLEOTIDE SEQUENCE [LARGE SCALE GENOMIC DNA]</scope>
    <source>
        <strain evidence="5">No. 5 / NBRC 109023</strain>
    </source>
</reference>
<dbReference type="InterPro" id="IPR027443">
    <property type="entry name" value="IPNS-like_sf"/>
</dbReference>
<dbReference type="PROSITE" id="PS51471">
    <property type="entry name" value="FE2OG_OXY"/>
    <property type="match status" value="1"/>
</dbReference>
<organism evidence="4 5">
    <name type="scientific">Byssochlamys spectabilis (strain No. 5 / NBRC 109023)</name>
    <name type="common">Paecilomyces variotii</name>
    <dbReference type="NCBI Taxonomy" id="1356009"/>
    <lineage>
        <taxon>Eukaryota</taxon>
        <taxon>Fungi</taxon>
        <taxon>Dikarya</taxon>
        <taxon>Ascomycota</taxon>
        <taxon>Pezizomycotina</taxon>
        <taxon>Eurotiomycetes</taxon>
        <taxon>Eurotiomycetidae</taxon>
        <taxon>Eurotiales</taxon>
        <taxon>Thermoascaceae</taxon>
        <taxon>Paecilomyces</taxon>
    </lineage>
</organism>
<dbReference type="InterPro" id="IPR044861">
    <property type="entry name" value="IPNS-like_FE2OG_OXY"/>
</dbReference>
<evidence type="ECO:0000259" key="3">
    <source>
        <dbReference type="PROSITE" id="PS51471"/>
    </source>
</evidence>
<gene>
    <name evidence="4" type="ORF">PVAR5_1949</name>
</gene>
<accession>V5FAE4</accession>
<dbReference type="Gene3D" id="2.60.120.330">
    <property type="entry name" value="B-lactam Antibiotic, Isopenicillin N Synthase, Chain"/>
    <property type="match status" value="1"/>
</dbReference>
<feature type="domain" description="Fe2OG dioxygenase" evidence="3">
    <location>
        <begin position="188"/>
        <end position="314"/>
    </location>
</feature>
<dbReference type="Pfam" id="PF14226">
    <property type="entry name" value="DIOX_N"/>
    <property type="match status" value="1"/>
</dbReference>
<dbReference type="GO" id="GO:0046872">
    <property type="term" value="F:metal ion binding"/>
    <property type="evidence" value="ECO:0007669"/>
    <property type="project" value="UniProtKB-KW"/>
</dbReference>
<sequence length="363" mass="41351">MSEDEQPLPLPIIDFSSFQSTSTPAERLAVAKQLTDACRNVGFVYIINHQVSPERLEQAFGWSKKLFDLKTEEKMLAPHPDGPKVHRGYSWPGLEKVNQVLGDEEDSEALKKKTREVVDCKESYEIGSESNSDQPNVWLPEHVLPGFREFTTSFYWECWRTAQDILRALSLGLGLPEEDYLLRFHDGHNNQLRLLHYPPVPASVLESQKSARMPAHTDWGSVTMLFQDDCGGLEVQNRHGEFVKAPPLKNAIIMNIGDILMRWSNGIAPLPVHELRNILKSNLHRVGLPPLQDRFFGDERMTRARYSIPYFISPNVDSVIECLPSCSDTKNPPKYPPVVQHEYRIMRASMQYETKTPKTVAVA</sequence>
<protein>
    <submittedName>
        <fullName evidence="4">Isopenicillin N synthetase, putative</fullName>
    </submittedName>
</protein>
<dbReference type="Pfam" id="PF03171">
    <property type="entry name" value="2OG-FeII_Oxy"/>
    <property type="match status" value="1"/>
</dbReference>
<dbReference type="AlphaFoldDB" id="V5FAE4"/>
<dbReference type="PANTHER" id="PTHR47990">
    <property type="entry name" value="2-OXOGLUTARATE (2OG) AND FE(II)-DEPENDENT OXYGENASE SUPERFAMILY PROTEIN-RELATED"/>
    <property type="match status" value="1"/>
</dbReference>
<proteinExistence type="inferred from homology"/>
<dbReference type="HOGENOM" id="CLU_010119_6_1_1"/>
<dbReference type="PRINTS" id="PR00682">
    <property type="entry name" value="IPNSYNTHASE"/>
</dbReference>
<dbReference type="EMBL" id="BAUL01000054">
    <property type="protein sequence ID" value="GAD93339.1"/>
    <property type="molecule type" value="Genomic_DNA"/>
</dbReference>
<keyword evidence="2" id="KW-0408">Iron</keyword>
<keyword evidence="2" id="KW-0560">Oxidoreductase</keyword>
<evidence type="ECO:0000313" key="4">
    <source>
        <dbReference type="EMBL" id="GAD93339.1"/>
    </source>
</evidence>
<dbReference type="InterPro" id="IPR026992">
    <property type="entry name" value="DIOX_N"/>
</dbReference>
<dbReference type="GO" id="GO:0016491">
    <property type="term" value="F:oxidoreductase activity"/>
    <property type="evidence" value="ECO:0007669"/>
    <property type="project" value="UniProtKB-KW"/>
</dbReference>
<evidence type="ECO:0000313" key="5">
    <source>
        <dbReference type="Proteomes" id="UP000018001"/>
    </source>
</evidence>
<dbReference type="Proteomes" id="UP000018001">
    <property type="component" value="Unassembled WGS sequence"/>
</dbReference>
<dbReference type="InterPro" id="IPR005123">
    <property type="entry name" value="Oxoglu/Fe-dep_dioxygenase_dom"/>
</dbReference>
<keyword evidence="2" id="KW-0479">Metal-binding</keyword>
<evidence type="ECO:0000256" key="2">
    <source>
        <dbReference type="RuleBase" id="RU003682"/>
    </source>
</evidence>
<dbReference type="InterPro" id="IPR050231">
    <property type="entry name" value="Iron_ascorbate_oxido_reductase"/>
</dbReference>
<keyword evidence="5" id="KW-1185">Reference proteome</keyword>